<feature type="domain" description="Response regulatory" evidence="2">
    <location>
        <begin position="7"/>
        <end position="134"/>
    </location>
</feature>
<name>A0AAW9QLJ0_9CHRO</name>
<gene>
    <name evidence="3" type="ORF">V0288_16130</name>
</gene>
<dbReference type="RefSeq" id="WP_332866145.1">
    <property type="nucleotide sequence ID" value="NZ_JBAFSM010000032.1"/>
</dbReference>
<keyword evidence="1" id="KW-0597">Phosphoprotein</keyword>
<dbReference type="GO" id="GO:0000160">
    <property type="term" value="P:phosphorelay signal transduction system"/>
    <property type="evidence" value="ECO:0007669"/>
    <property type="project" value="InterPro"/>
</dbReference>
<dbReference type="PANTHER" id="PTHR44520">
    <property type="entry name" value="RESPONSE REGULATOR RCP1-RELATED"/>
    <property type="match status" value="1"/>
</dbReference>
<dbReference type="PROSITE" id="PS50110">
    <property type="entry name" value="RESPONSE_REGULATORY"/>
    <property type="match status" value="1"/>
</dbReference>
<dbReference type="CDD" id="cd17557">
    <property type="entry name" value="REC_Rcp-like"/>
    <property type="match status" value="1"/>
</dbReference>
<dbReference type="AlphaFoldDB" id="A0AAW9QLJ0"/>
<dbReference type="Gene3D" id="3.40.50.2300">
    <property type="match status" value="1"/>
</dbReference>
<dbReference type="Proteomes" id="UP001328733">
    <property type="component" value="Unassembled WGS sequence"/>
</dbReference>
<dbReference type="Pfam" id="PF00072">
    <property type="entry name" value="Response_reg"/>
    <property type="match status" value="1"/>
</dbReference>
<dbReference type="PANTHER" id="PTHR44520:SF2">
    <property type="entry name" value="RESPONSE REGULATOR RCP1"/>
    <property type="match status" value="1"/>
</dbReference>
<dbReference type="InterPro" id="IPR001789">
    <property type="entry name" value="Sig_transdc_resp-reg_receiver"/>
</dbReference>
<evidence type="ECO:0000313" key="3">
    <source>
        <dbReference type="EMBL" id="MEG3438662.1"/>
    </source>
</evidence>
<protein>
    <submittedName>
        <fullName evidence="3">Response regulator</fullName>
    </submittedName>
</protein>
<evidence type="ECO:0000256" key="1">
    <source>
        <dbReference type="PROSITE-ProRule" id="PRU00169"/>
    </source>
</evidence>
<organism evidence="3 4">
    <name type="scientific">Pannus brasiliensis CCIBt3594</name>
    <dbReference type="NCBI Taxonomy" id="1427578"/>
    <lineage>
        <taxon>Bacteria</taxon>
        <taxon>Bacillati</taxon>
        <taxon>Cyanobacteriota</taxon>
        <taxon>Cyanophyceae</taxon>
        <taxon>Oscillatoriophycideae</taxon>
        <taxon>Chroococcales</taxon>
        <taxon>Microcystaceae</taxon>
        <taxon>Pannus</taxon>
    </lineage>
</organism>
<feature type="modified residue" description="4-aspartylphosphate" evidence="1">
    <location>
        <position position="67"/>
    </location>
</feature>
<comment type="caution">
    <text evidence="3">The sequence shown here is derived from an EMBL/GenBank/DDBJ whole genome shotgun (WGS) entry which is preliminary data.</text>
</comment>
<keyword evidence="4" id="KW-1185">Reference proteome</keyword>
<evidence type="ECO:0000259" key="2">
    <source>
        <dbReference type="PROSITE" id="PS50110"/>
    </source>
</evidence>
<accession>A0AAW9QLJ0</accession>
<evidence type="ECO:0000313" key="4">
    <source>
        <dbReference type="Proteomes" id="UP001328733"/>
    </source>
</evidence>
<dbReference type="SMART" id="SM00448">
    <property type="entry name" value="REC"/>
    <property type="match status" value="1"/>
</dbReference>
<dbReference type="SUPFAM" id="SSF52172">
    <property type="entry name" value="CheY-like"/>
    <property type="match status" value="1"/>
</dbReference>
<sequence>MEEKIINILLVEDDEVDVMNVKRAFRKNNILNPLHVASNGLEALTLLRGVDGSPPELSAHQLLILLDLNMPKMGGLEFLQEIRADSHLKTIPVVILTTSNQDQDRMEAYQLNISGYILKPVTFSNFVETMATLNKYWTLCEMP</sequence>
<dbReference type="InterPro" id="IPR052893">
    <property type="entry name" value="TCS_response_regulator"/>
</dbReference>
<proteinExistence type="predicted"/>
<dbReference type="EMBL" id="JBAFSM010000032">
    <property type="protein sequence ID" value="MEG3438662.1"/>
    <property type="molecule type" value="Genomic_DNA"/>
</dbReference>
<dbReference type="InterPro" id="IPR011006">
    <property type="entry name" value="CheY-like_superfamily"/>
</dbReference>
<reference evidence="3 4" key="1">
    <citation type="submission" date="2024-01" db="EMBL/GenBank/DDBJ databases">
        <title>Genomic insights into the taxonomy and metabolism of the cyanobacterium Pannus brasiliensis CCIBt3594.</title>
        <authorList>
            <person name="Machado M."/>
            <person name="Botero N.B."/>
            <person name="Andreote A.P.D."/>
            <person name="Feitosa A.M.T."/>
            <person name="Popin R."/>
            <person name="Sivonen K."/>
            <person name="Fiore M.F."/>
        </authorList>
    </citation>
    <scope>NUCLEOTIDE SEQUENCE [LARGE SCALE GENOMIC DNA]</scope>
    <source>
        <strain evidence="3 4">CCIBt3594</strain>
    </source>
</reference>